<evidence type="ECO:0000313" key="4">
    <source>
        <dbReference type="Proteomes" id="UP001180020"/>
    </source>
</evidence>
<evidence type="ECO:0000313" key="3">
    <source>
        <dbReference type="EMBL" id="KAK1302755.1"/>
    </source>
</evidence>
<feature type="region of interest" description="Disordered" evidence="1">
    <location>
        <begin position="1"/>
        <end position="27"/>
    </location>
</feature>
<protein>
    <recommendedName>
        <fullName evidence="2">Myb/SANT-like domain-containing protein</fullName>
    </recommendedName>
</protein>
<feature type="compositionally biased region" description="Polar residues" evidence="1">
    <location>
        <begin position="1"/>
        <end position="10"/>
    </location>
</feature>
<name>A0AAV9DNP2_ACOCL</name>
<dbReference type="PANTHER" id="PTHR31704:SF37">
    <property type="entry name" value="HEAT SHOCK PROTEIN"/>
    <property type="match status" value="1"/>
</dbReference>
<gene>
    <name evidence="3" type="ORF">QJS10_CPB12g01723</name>
</gene>
<organism evidence="3 4">
    <name type="scientific">Acorus calamus</name>
    <name type="common">Sweet flag</name>
    <dbReference type="NCBI Taxonomy" id="4465"/>
    <lineage>
        <taxon>Eukaryota</taxon>
        <taxon>Viridiplantae</taxon>
        <taxon>Streptophyta</taxon>
        <taxon>Embryophyta</taxon>
        <taxon>Tracheophyta</taxon>
        <taxon>Spermatophyta</taxon>
        <taxon>Magnoliopsida</taxon>
        <taxon>Liliopsida</taxon>
        <taxon>Acoraceae</taxon>
        <taxon>Acorus</taxon>
    </lineage>
</organism>
<sequence length="239" mass="27745">MENTPPTVRYNTKKVANRGRRKRPSDPNKVMVVWDNAKHEAFVRICLDEMRMGNKPSQTLNKSGYDNLEKRFELETNVHYHKDQFKNHWDRTRKEWQTWKALQGQTGLGFNEVTGTYDMSHEWWIEFSKGHPGAKKFQAQPLYFEEELDILFGACAAQREDSYIPTSGSSARGKRSFRGNDSTTIETKRTISSLSSTCTTPLLKVQCHPHPMLVMKPLAPIDRALYHQSLLDQRGLEWQ</sequence>
<keyword evidence="4" id="KW-1185">Reference proteome</keyword>
<comment type="caution">
    <text evidence="3">The sequence shown here is derived from an EMBL/GenBank/DDBJ whole genome shotgun (WGS) entry which is preliminary data.</text>
</comment>
<accession>A0AAV9DNP2</accession>
<evidence type="ECO:0000259" key="2">
    <source>
        <dbReference type="Pfam" id="PF12776"/>
    </source>
</evidence>
<feature type="compositionally biased region" description="Basic residues" evidence="1">
    <location>
        <begin position="11"/>
        <end position="23"/>
    </location>
</feature>
<reference evidence="3" key="2">
    <citation type="submission" date="2023-06" db="EMBL/GenBank/DDBJ databases">
        <authorList>
            <person name="Ma L."/>
            <person name="Liu K.-W."/>
            <person name="Li Z."/>
            <person name="Hsiao Y.-Y."/>
            <person name="Qi Y."/>
            <person name="Fu T."/>
            <person name="Tang G."/>
            <person name="Zhang D."/>
            <person name="Sun W.-H."/>
            <person name="Liu D.-K."/>
            <person name="Li Y."/>
            <person name="Chen G.-Z."/>
            <person name="Liu X.-D."/>
            <person name="Liao X.-Y."/>
            <person name="Jiang Y.-T."/>
            <person name="Yu X."/>
            <person name="Hao Y."/>
            <person name="Huang J."/>
            <person name="Zhao X.-W."/>
            <person name="Ke S."/>
            <person name="Chen Y.-Y."/>
            <person name="Wu W.-L."/>
            <person name="Hsu J.-L."/>
            <person name="Lin Y.-F."/>
            <person name="Huang M.-D."/>
            <person name="Li C.-Y."/>
            <person name="Huang L."/>
            <person name="Wang Z.-W."/>
            <person name="Zhao X."/>
            <person name="Zhong W.-Y."/>
            <person name="Peng D.-H."/>
            <person name="Ahmad S."/>
            <person name="Lan S."/>
            <person name="Zhang J.-S."/>
            <person name="Tsai W.-C."/>
            <person name="Van De Peer Y."/>
            <person name="Liu Z.-J."/>
        </authorList>
    </citation>
    <scope>NUCLEOTIDE SEQUENCE</scope>
    <source>
        <strain evidence="3">CP</strain>
        <tissue evidence="3">Leaves</tissue>
    </source>
</reference>
<dbReference type="PANTHER" id="PTHR31704">
    <property type="entry name" value="MYB/SANT-LIKE DNA-BINDING DOMAIN PROTEIN-RELATED"/>
    <property type="match status" value="1"/>
</dbReference>
<evidence type="ECO:0000256" key="1">
    <source>
        <dbReference type="SAM" id="MobiDB-lite"/>
    </source>
</evidence>
<dbReference type="EMBL" id="JAUJYO010000012">
    <property type="protein sequence ID" value="KAK1302755.1"/>
    <property type="molecule type" value="Genomic_DNA"/>
</dbReference>
<dbReference type="Pfam" id="PF12776">
    <property type="entry name" value="Myb_DNA-bind_3"/>
    <property type="match status" value="1"/>
</dbReference>
<feature type="domain" description="Myb/SANT-like" evidence="2">
    <location>
        <begin position="34"/>
        <end position="126"/>
    </location>
</feature>
<dbReference type="Proteomes" id="UP001180020">
    <property type="component" value="Unassembled WGS sequence"/>
</dbReference>
<dbReference type="InterPro" id="IPR024752">
    <property type="entry name" value="Myb/SANT-like_dom"/>
</dbReference>
<reference evidence="3" key="1">
    <citation type="journal article" date="2023" name="Nat. Commun.">
        <title>Diploid and tetraploid genomes of Acorus and the evolution of monocots.</title>
        <authorList>
            <person name="Ma L."/>
            <person name="Liu K.W."/>
            <person name="Li Z."/>
            <person name="Hsiao Y.Y."/>
            <person name="Qi Y."/>
            <person name="Fu T."/>
            <person name="Tang G.D."/>
            <person name="Zhang D."/>
            <person name="Sun W.H."/>
            <person name="Liu D.K."/>
            <person name="Li Y."/>
            <person name="Chen G.Z."/>
            <person name="Liu X.D."/>
            <person name="Liao X.Y."/>
            <person name="Jiang Y.T."/>
            <person name="Yu X."/>
            <person name="Hao Y."/>
            <person name="Huang J."/>
            <person name="Zhao X.W."/>
            <person name="Ke S."/>
            <person name="Chen Y.Y."/>
            <person name="Wu W.L."/>
            <person name="Hsu J.L."/>
            <person name="Lin Y.F."/>
            <person name="Huang M.D."/>
            <person name="Li C.Y."/>
            <person name="Huang L."/>
            <person name="Wang Z.W."/>
            <person name="Zhao X."/>
            <person name="Zhong W.Y."/>
            <person name="Peng D.H."/>
            <person name="Ahmad S."/>
            <person name="Lan S."/>
            <person name="Zhang J.S."/>
            <person name="Tsai W.C."/>
            <person name="Van de Peer Y."/>
            <person name="Liu Z.J."/>
        </authorList>
    </citation>
    <scope>NUCLEOTIDE SEQUENCE</scope>
    <source>
        <strain evidence="3">CP</strain>
    </source>
</reference>
<dbReference type="AlphaFoldDB" id="A0AAV9DNP2"/>
<proteinExistence type="predicted"/>